<name>A0A127JUE7_9BURK</name>
<evidence type="ECO:0000313" key="2">
    <source>
        <dbReference type="EMBL" id="AMO23627.1"/>
    </source>
</evidence>
<evidence type="ECO:0000256" key="1">
    <source>
        <dbReference type="SAM" id="MobiDB-lite"/>
    </source>
</evidence>
<dbReference type="Proteomes" id="UP000070433">
    <property type="component" value="Chromosome"/>
</dbReference>
<dbReference type="EMBL" id="CP010951">
    <property type="protein sequence ID" value="AMO23627.1"/>
    <property type="molecule type" value="Genomic_DNA"/>
</dbReference>
<reference evidence="2 3" key="1">
    <citation type="journal article" date="2014" name="Int. J. Syst. Evol. Microbiol.">
        <title>Ramlibacter solisilvae sp. nov., isolated from forest soil, and emended description of the genus Ramlibacter.</title>
        <authorList>
            <person name="Lee H.J."/>
            <person name="Lee S.H."/>
            <person name="Lee S.S."/>
            <person name="Lee J.S."/>
            <person name="Kim Y."/>
            <person name="Kim S.C."/>
            <person name="Jeon C.O."/>
        </authorList>
    </citation>
    <scope>NUCLEOTIDE SEQUENCE [LARGE SCALE GENOMIC DNA]</scope>
    <source>
        <strain evidence="2 3">5-10</strain>
    </source>
</reference>
<sequence>MVDYVCAAGRRVLPMVETRMGSETSHAALGLKPSSSPAKAPVHYADNVGHQPEVSMQYDGSTD</sequence>
<feature type="region of interest" description="Disordered" evidence="1">
    <location>
        <begin position="23"/>
        <end position="63"/>
    </location>
</feature>
<dbReference type="AlphaFoldDB" id="A0A127JUE7"/>
<protein>
    <submittedName>
        <fullName evidence="2">Uncharacterized protein</fullName>
    </submittedName>
</protein>
<gene>
    <name evidence="2" type="ORF">UC35_12930</name>
</gene>
<accession>A0A127JUE7</accession>
<keyword evidence="3" id="KW-1185">Reference proteome</keyword>
<proteinExistence type="predicted"/>
<organism evidence="2 3">
    <name type="scientific">Ramlibacter tataouinensis</name>
    <dbReference type="NCBI Taxonomy" id="94132"/>
    <lineage>
        <taxon>Bacteria</taxon>
        <taxon>Pseudomonadati</taxon>
        <taxon>Pseudomonadota</taxon>
        <taxon>Betaproteobacteria</taxon>
        <taxon>Burkholderiales</taxon>
        <taxon>Comamonadaceae</taxon>
        <taxon>Ramlibacter</taxon>
    </lineage>
</organism>
<evidence type="ECO:0000313" key="3">
    <source>
        <dbReference type="Proteomes" id="UP000070433"/>
    </source>
</evidence>